<comment type="caution">
    <text evidence="1">The sequence shown here is derived from an EMBL/GenBank/DDBJ whole genome shotgun (WGS) entry which is preliminary data.</text>
</comment>
<reference evidence="1" key="1">
    <citation type="journal article" date="2023" name="Pathogens">
        <title>Prevalence of Enterococcus spp. and the Whole-Genome Characteristics of Enterococcus faecium and Enterococcus faecalis Strains Isolated from Free-Living Birds in Poland.</title>
        <authorList>
            <person name="Kwit R."/>
            <person name="Zajac M."/>
            <person name="Smialowska-Weglinska A."/>
            <person name="Skarzynska M."/>
            <person name="Bomba A."/>
            <person name="Lalak A."/>
            <person name="Skrzypiec E."/>
            <person name="Wojdat D."/>
            <person name="Koza W."/>
            <person name="Mikos-Wojewoda E."/>
            <person name="Pasim P."/>
            <person name="Skora M."/>
            <person name="Polak M."/>
            <person name="Wiacek J."/>
            <person name="Wasyl D."/>
        </authorList>
    </citation>
    <scope>NUCLEOTIDE SEQUENCE</scope>
    <source>
        <strain evidence="1">691B_2</strain>
    </source>
</reference>
<organism evidence="1 2">
    <name type="scientific">Enterococcus faecalis</name>
    <name type="common">Streptococcus faecalis</name>
    <dbReference type="NCBI Taxonomy" id="1351"/>
    <lineage>
        <taxon>Bacteria</taxon>
        <taxon>Bacillati</taxon>
        <taxon>Bacillota</taxon>
        <taxon>Bacilli</taxon>
        <taxon>Lactobacillales</taxon>
        <taxon>Enterococcaceae</taxon>
        <taxon>Enterococcus</taxon>
    </lineage>
</organism>
<evidence type="ECO:0000313" key="2">
    <source>
        <dbReference type="Proteomes" id="UP001173174"/>
    </source>
</evidence>
<dbReference type="RefSeq" id="WP_231415563.1">
    <property type="nucleotide sequence ID" value="NZ_CABGNZ010000002.1"/>
</dbReference>
<evidence type="ECO:0000313" key="1">
    <source>
        <dbReference type="EMBL" id="MDN3192534.1"/>
    </source>
</evidence>
<dbReference type="AlphaFoldDB" id="A0AAW7KED7"/>
<name>A0AAW7KED7_ENTFL</name>
<sequence length="49" mass="5681">MKKLLHQDSDHVSVVKERKEKLRMKFIDFEDLEEIEEVITPGAGSAFCC</sequence>
<reference evidence="1" key="2">
    <citation type="submission" date="2023-03" db="EMBL/GenBank/DDBJ databases">
        <authorList>
            <person name="Zajac M."/>
            <person name="Kwit R."/>
            <person name="Wasyl D."/>
        </authorList>
    </citation>
    <scope>NUCLEOTIDE SEQUENCE</scope>
    <source>
        <strain evidence="1">691B_2</strain>
    </source>
</reference>
<dbReference type="EMBL" id="JAREWH010000006">
    <property type="protein sequence ID" value="MDN3192534.1"/>
    <property type="molecule type" value="Genomic_DNA"/>
</dbReference>
<gene>
    <name evidence="1" type="ORF">P0E79_08575</name>
</gene>
<dbReference type="Proteomes" id="UP001173174">
    <property type="component" value="Unassembled WGS sequence"/>
</dbReference>
<protein>
    <submittedName>
        <fullName evidence="1">Uncharacterized protein</fullName>
    </submittedName>
</protein>
<accession>A0AAW7KED7</accession>
<proteinExistence type="predicted"/>